<keyword evidence="4 5" id="KW-0012">Acyltransferase</keyword>
<evidence type="ECO:0000256" key="7">
    <source>
        <dbReference type="SAM" id="MobiDB-lite"/>
    </source>
</evidence>
<dbReference type="FunFam" id="3.40.630.30:FF:000042">
    <property type="entry name" value="Glycylpeptide N-tetradecanoyltransferase"/>
    <property type="match status" value="1"/>
</dbReference>
<dbReference type="GO" id="GO:0005737">
    <property type="term" value="C:cytoplasm"/>
    <property type="evidence" value="ECO:0007669"/>
    <property type="project" value="TreeGrafter"/>
</dbReference>
<dbReference type="FunFam" id="3.40.630.170:FF:000003">
    <property type="entry name" value="Glycylpeptide N-tetradecanoyltransferase"/>
    <property type="match status" value="1"/>
</dbReference>
<dbReference type="GO" id="GO:0004379">
    <property type="term" value="F:glycylpeptide N-tetradecanoyltransferase activity"/>
    <property type="evidence" value="ECO:0007669"/>
    <property type="project" value="UniProtKB-EC"/>
</dbReference>
<evidence type="ECO:0000313" key="10">
    <source>
        <dbReference type="EMBL" id="KAA8497915.1"/>
    </source>
</evidence>
<dbReference type="Pfam" id="PF01233">
    <property type="entry name" value="NMT"/>
    <property type="match status" value="1"/>
</dbReference>
<dbReference type="PIRSF" id="PIRSF015892">
    <property type="entry name" value="N-myristl_transf"/>
    <property type="match status" value="1"/>
</dbReference>
<protein>
    <recommendedName>
        <fullName evidence="2 5">Glycylpeptide N-tetradecanoyltransferase</fullName>
        <ecNumber evidence="2 5">2.3.1.97</ecNumber>
    </recommendedName>
</protein>
<dbReference type="Proteomes" id="UP000324585">
    <property type="component" value="Unassembled WGS sequence"/>
</dbReference>
<feature type="region of interest" description="Disordered" evidence="7">
    <location>
        <begin position="1"/>
        <end position="22"/>
    </location>
</feature>
<evidence type="ECO:0000259" key="8">
    <source>
        <dbReference type="Pfam" id="PF01233"/>
    </source>
</evidence>
<evidence type="ECO:0000256" key="5">
    <source>
        <dbReference type="RuleBase" id="RU000586"/>
    </source>
</evidence>
<organism evidence="10 11">
    <name type="scientific">Porphyridium purpureum</name>
    <name type="common">Red alga</name>
    <name type="synonym">Porphyridium cruentum</name>
    <dbReference type="NCBI Taxonomy" id="35688"/>
    <lineage>
        <taxon>Eukaryota</taxon>
        <taxon>Rhodophyta</taxon>
        <taxon>Bangiophyceae</taxon>
        <taxon>Porphyridiales</taxon>
        <taxon>Porphyridiaceae</taxon>
        <taxon>Porphyridium</taxon>
    </lineage>
</organism>
<evidence type="ECO:0000256" key="3">
    <source>
        <dbReference type="ARBA" id="ARBA00022679"/>
    </source>
</evidence>
<evidence type="ECO:0000313" key="11">
    <source>
        <dbReference type="Proteomes" id="UP000324585"/>
    </source>
</evidence>
<dbReference type="EMBL" id="VRMN01000001">
    <property type="protein sequence ID" value="KAA8497915.1"/>
    <property type="molecule type" value="Genomic_DNA"/>
</dbReference>
<evidence type="ECO:0000256" key="1">
    <source>
        <dbReference type="ARBA" id="ARBA00009469"/>
    </source>
</evidence>
<dbReference type="SUPFAM" id="SSF55729">
    <property type="entry name" value="Acyl-CoA N-acyltransferases (Nat)"/>
    <property type="match status" value="2"/>
</dbReference>
<dbReference type="EC" id="2.3.1.97" evidence="2 5"/>
<dbReference type="InterPro" id="IPR000903">
    <property type="entry name" value="NMT"/>
</dbReference>
<evidence type="ECO:0000259" key="9">
    <source>
        <dbReference type="Pfam" id="PF02799"/>
    </source>
</evidence>
<comment type="catalytic activity">
    <reaction evidence="5">
        <text>N-terminal glycyl-[protein] + tetradecanoyl-CoA = N-tetradecanoylglycyl-[protein] + CoA + H(+)</text>
        <dbReference type="Rhea" id="RHEA:15521"/>
        <dbReference type="Rhea" id="RHEA-COMP:12666"/>
        <dbReference type="Rhea" id="RHEA-COMP:12667"/>
        <dbReference type="ChEBI" id="CHEBI:15378"/>
        <dbReference type="ChEBI" id="CHEBI:57287"/>
        <dbReference type="ChEBI" id="CHEBI:57385"/>
        <dbReference type="ChEBI" id="CHEBI:64723"/>
        <dbReference type="ChEBI" id="CHEBI:133050"/>
        <dbReference type="EC" id="2.3.1.97"/>
    </reaction>
</comment>
<comment type="similarity">
    <text evidence="1 6">Belongs to the NMT family.</text>
</comment>
<dbReference type="PANTHER" id="PTHR11377:SF5">
    <property type="entry name" value="GLYCYLPEPTIDE N-TETRADECANOYLTRANSFERASE"/>
    <property type="match status" value="1"/>
</dbReference>
<dbReference type="InterPro" id="IPR022678">
    <property type="entry name" value="NMT_CS"/>
</dbReference>
<dbReference type="InterPro" id="IPR022677">
    <property type="entry name" value="NMT_C"/>
</dbReference>
<accession>A0A5J4Z3M4</accession>
<dbReference type="InterPro" id="IPR016181">
    <property type="entry name" value="Acyl_CoA_acyltransferase"/>
</dbReference>
<dbReference type="Pfam" id="PF02799">
    <property type="entry name" value="NMT_C"/>
    <property type="match status" value="1"/>
</dbReference>
<dbReference type="PANTHER" id="PTHR11377">
    <property type="entry name" value="N-MYRISTOYL TRANSFERASE"/>
    <property type="match status" value="1"/>
</dbReference>
<gene>
    <name evidence="10" type="ORF">FVE85_5500</name>
</gene>
<evidence type="ECO:0000256" key="6">
    <source>
        <dbReference type="RuleBase" id="RU004178"/>
    </source>
</evidence>
<proteinExistence type="inferred from homology"/>
<dbReference type="PROSITE" id="PS00975">
    <property type="entry name" value="NMT_1"/>
    <property type="match status" value="1"/>
</dbReference>
<feature type="compositionally biased region" description="Basic and acidic residues" evidence="7">
    <location>
        <begin position="1"/>
        <end position="15"/>
    </location>
</feature>
<comment type="caution">
    <text evidence="10">The sequence shown here is derived from an EMBL/GenBank/DDBJ whole genome shotgun (WGS) entry which is preliminary data.</text>
</comment>
<dbReference type="OrthoDB" id="60315at2759"/>
<keyword evidence="11" id="KW-1185">Reference proteome</keyword>
<reference evidence="11" key="1">
    <citation type="journal article" date="2019" name="Nat. Commun.">
        <title>Expansion of phycobilisome linker gene families in mesophilic red algae.</title>
        <authorList>
            <person name="Lee J."/>
            <person name="Kim D."/>
            <person name="Bhattacharya D."/>
            <person name="Yoon H.S."/>
        </authorList>
    </citation>
    <scope>NUCLEOTIDE SEQUENCE [LARGE SCALE GENOMIC DNA]</scope>
    <source>
        <strain evidence="11">CCMP 1328</strain>
    </source>
</reference>
<keyword evidence="3 5" id="KW-0808">Transferase</keyword>
<dbReference type="Gene3D" id="3.40.630.170">
    <property type="match status" value="1"/>
</dbReference>
<evidence type="ECO:0000256" key="2">
    <source>
        <dbReference type="ARBA" id="ARBA00012923"/>
    </source>
</evidence>
<evidence type="ECO:0000256" key="4">
    <source>
        <dbReference type="ARBA" id="ARBA00023315"/>
    </source>
</evidence>
<dbReference type="AlphaFoldDB" id="A0A5J4Z3M4"/>
<name>A0A5J4Z3M4_PORPP</name>
<dbReference type="OMA" id="GWKRDWH"/>
<sequence>MDERGQDGDGDEGHPGKPPLSNLEEMMARLNAHIGSKGDVNSDFKFWNTQPVPKLDDESIFDMQKGCPIEPDRPVEDIQKKPHALLSHFEWEELDLQHEPILDQLYALLSENYVEDDDAGFRFDYSKAFLSWALFPPGWRKDWHVGVRVKASGKLVAFISAVPVLLHVREHAQSMPEINFLCVHKKLRSKRLAPVLIKEITRRVHLTGCFQAVYTAGSYLPRPLTANQYYHRSLNTKKLVEVGFSRLPPNMPLSRMIRLNNVPEKTKTPGLRAMEERDVEAACALINRQSEKFQLRIEWSVAEFRHWHLERAGVVYCYVVENPDSHQITDVISFYVIPSTVIRHDKHKTLDAAYLWNYGTEKTALTELMRDMLVVASKIKIDVFNALNMKQNESFFKELRFNAGDGILHYYVYNWKTRPIEPHENALVML</sequence>
<dbReference type="InterPro" id="IPR022676">
    <property type="entry name" value="NMT_N"/>
</dbReference>
<feature type="domain" description="Glycylpeptide N-tetradecanoyltransferase C-terminal" evidence="9">
    <location>
        <begin position="241"/>
        <end position="421"/>
    </location>
</feature>
<feature type="domain" description="Glycylpeptide N-tetradecanoyltransferase N-terminal" evidence="8">
    <location>
        <begin position="68"/>
        <end position="225"/>
    </location>
</feature>
<comment type="function">
    <text evidence="5">Adds a myristoyl group to the N-terminal glycine residue of certain cellular proteins.</text>
</comment>